<keyword evidence="3" id="KW-1185">Reference proteome</keyword>
<keyword evidence="1" id="KW-0812">Transmembrane</keyword>
<evidence type="ECO:0000256" key="1">
    <source>
        <dbReference type="SAM" id="Phobius"/>
    </source>
</evidence>
<evidence type="ECO:0000313" key="2">
    <source>
        <dbReference type="EMBL" id="MCG2621767.1"/>
    </source>
</evidence>
<accession>A0ABS9L513</accession>
<keyword evidence="1" id="KW-0472">Membrane</keyword>
<protein>
    <recommendedName>
        <fullName evidence="4">Mobilization protein</fullName>
    </recommendedName>
</protein>
<evidence type="ECO:0008006" key="4">
    <source>
        <dbReference type="Google" id="ProtNLM"/>
    </source>
</evidence>
<gene>
    <name evidence="2" type="ORF">LVY72_07525</name>
</gene>
<keyword evidence="1" id="KW-1133">Transmembrane helix</keyword>
<feature type="transmembrane region" description="Helical" evidence="1">
    <location>
        <begin position="116"/>
        <end position="141"/>
    </location>
</feature>
<sequence length="199" mass="21330">METTLAEFSRSLDGKKLSGASQSLILEAQRNRQNVVSAIERLRVQADENRALVSQAGAALQHIEQRAGEQIEKAIEQITGEASHVVTANLTGANKRAEQIMAATAKLTDRQLWSAAAAMFLTLLPAATVVAGLWMAIAGLFTGVQWATDVDGSVWLGIGRWLAVVCGLSVVAYGLFAGTRWTTALVATWKGAGMPRWPR</sequence>
<dbReference type="Proteomes" id="UP001165368">
    <property type="component" value="Unassembled WGS sequence"/>
</dbReference>
<reference evidence="2" key="1">
    <citation type="submission" date="2022-01" db="EMBL/GenBank/DDBJ databases">
        <authorList>
            <person name="Jo J.-H."/>
            <person name="Im W.-T."/>
        </authorList>
    </citation>
    <scope>NUCLEOTIDE SEQUENCE</scope>
    <source>
        <strain evidence="2">I2-34</strain>
    </source>
</reference>
<evidence type="ECO:0000313" key="3">
    <source>
        <dbReference type="Proteomes" id="UP001165368"/>
    </source>
</evidence>
<comment type="caution">
    <text evidence="2">The sequence shown here is derived from an EMBL/GenBank/DDBJ whole genome shotgun (WGS) entry which is preliminary data.</text>
</comment>
<feature type="transmembrane region" description="Helical" evidence="1">
    <location>
        <begin position="153"/>
        <end position="176"/>
    </location>
</feature>
<dbReference type="EMBL" id="JAKLTQ010000003">
    <property type="protein sequence ID" value="MCG2621767.1"/>
    <property type="molecule type" value="Genomic_DNA"/>
</dbReference>
<name>A0ABS9L513_9MICC</name>
<organism evidence="2 3">
    <name type="scientific">Arthrobacter hankyongi</name>
    <dbReference type="NCBI Taxonomy" id="2904801"/>
    <lineage>
        <taxon>Bacteria</taxon>
        <taxon>Bacillati</taxon>
        <taxon>Actinomycetota</taxon>
        <taxon>Actinomycetes</taxon>
        <taxon>Micrococcales</taxon>
        <taxon>Micrococcaceae</taxon>
        <taxon>Arthrobacter</taxon>
    </lineage>
</organism>
<proteinExistence type="predicted"/>